<feature type="compositionally biased region" description="Basic and acidic residues" evidence="1">
    <location>
        <begin position="79"/>
        <end position="91"/>
    </location>
</feature>
<dbReference type="EMBL" id="CP113432">
    <property type="protein sequence ID" value="WAI47904.1"/>
    <property type="molecule type" value="Genomic_DNA"/>
</dbReference>
<evidence type="ECO:0008006" key="5">
    <source>
        <dbReference type="Google" id="ProtNLM"/>
    </source>
</evidence>
<evidence type="ECO:0000256" key="2">
    <source>
        <dbReference type="SAM" id="SignalP"/>
    </source>
</evidence>
<proteinExistence type="predicted"/>
<dbReference type="Proteomes" id="UP001163624">
    <property type="component" value="Chromosome"/>
</dbReference>
<keyword evidence="4" id="KW-1185">Reference proteome</keyword>
<reference evidence="3" key="1">
    <citation type="submission" date="2022-11" db="EMBL/GenBank/DDBJ databases">
        <title>Pseudomonas triclosanedens sp. nov., a triclosan degrader isolated from activated sludge.</title>
        <authorList>
            <person name="Yin Y."/>
            <person name="Lu Z."/>
        </authorList>
    </citation>
    <scope>NUCLEOTIDE SEQUENCE</scope>
    <source>
        <strain evidence="3">ZM23</strain>
    </source>
</reference>
<evidence type="ECO:0000313" key="3">
    <source>
        <dbReference type="EMBL" id="WAI47904.1"/>
    </source>
</evidence>
<gene>
    <name evidence="3" type="ORF">OU419_19285</name>
</gene>
<feature type="compositionally biased region" description="Basic and acidic residues" evidence="1">
    <location>
        <begin position="175"/>
        <end position="191"/>
    </location>
</feature>
<name>A0ABY6ZVJ0_9PSED</name>
<feature type="signal peptide" evidence="2">
    <location>
        <begin position="1"/>
        <end position="20"/>
    </location>
</feature>
<accession>A0ABY6ZVJ0</accession>
<feature type="chain" id="PRO_5046565638" description="Translation initiation factor 2" evidence="2">
    <location>
        <begin position="21"/>
        <end position="200"/>
    </location>
</feature>
<feature type="compositionally biased region" description="Low complexity" evidence="1">
    <location>
        <begin position="28"/>
        <end position="41"/>
    </location>
</feature>
<sequence length="200" mass="21466">MTTCRILIATCLALLLTACGEEHKDKAPAASPAPVPSSSAPATPPAQPPKAAAEHPRESEAAPAAAAAVAADSAPAVEKAAKPEPKAEAKAPAKPQPKAGHKEKPNHQGALDPAIKKPLPHVQLDLRLPRDLVHQLQPERPVSELEDKPLLPPMFAEKNEESPFQVGGRLIQREHNEREPSDDSWHSDIRGAELQFQFRN</sequence>
<feature type="compositionally biased region" description="Low complexity" evidence="1">
    <location>
        <begin position="61"/>
        <end position="78"/>
    </location>
</feature>
<dbReference type="RefSeq" id="WP_254476071.1">
    <property type="nucleotide sequence ID" value="NZ_CP113432.1"/>
</dbReference>
<evidence type="ECO:0000256" key="1">
    <source>
        <dbReference type="SAM" id="MobiDB-lite"/>
    </source>
</evidence>
<keyword evidence="2" id="KW-0732">Signal</keyword>
<protein>
    <recommendedName>
        <fullName evidence="5">Translation initiation factor 2</fullName>
    </recommendedName>
</protein>
<organism evidence="3 4">
    <name type="scientific">Pseudomonas triclosanedens</name>
    <dbReference type="NCBI Taxonomy" id="2961893"/>
    <lineage>
        <taxon>Bacteria</taxon>
        <taxon>Pseudomonadati</taxon>
        <taxon>Pseudomonadota</taxon>
        <taxon>Gammaproteobacteria</taxon>
        <taxon>Pseudomonadales</taxon>
        <taxon>Pseudomonadaceae</taxon>
        <taxon>Pseudomonas</taxon>
    </lineage>
</organism>
<feature type="region of interest" description="Disordered" evidence="1">
    <location>
        <begin position="23"/>
        <end position="123"/>
    </location>
</feature>
<feature type="region of interest" description="Disordered" evidence="1">
    <location>
        <begin position="175"/>
        <end position="200"/>
    </location>
</feature>
<evidence type="ECO:0000313" key="4">
    <source>
        <dbReference type="Proteomes" id="UP001163624"/>
    </source>
</evidence>
<dbReference type="PROSITE" id="PS51257">
    <property type="entry name" value="PROKAR_LIPOPROTEIN"/>
    <property type="match status" value="1"/>
</dbReference>